<evidence type="ECO:0000313" key="3">
    <source>
        <dbReference type="EMBL" id="HCK31798.1"/>
    </source>
</evidence>
<feature type="signal peptide" evidence="1">
    <location>
        <begin position="1"/>
        <end position="17"/>
    </location>
</feature>
<reference evidence="3 4" key="1">
    <citation type="journal article" date="2018" name="Nat. Biotechnol.">
        <title>A standardized bacterial taxonomy based on genome phylogeny substantially revises the tree of life.</title>
        <authorList>
            <person name="Parks D.H."/>
            <person name="Chuvochina M."/>
            <person name="Waite D.W."/>
            <person name="Rinke C."/>
            <person name="Skarshewski A."/>
            <person name="Chaumeil P.A."/>
            <person name="Hugenholtz P."/>
        </authorList>
    </citation>
    <scope>NUCLEOTIDE SEQUENCE [LARGE SCALE GENOMIC DNA]</scope>
    <source>
        <strain evidence="3">UBA9669</strain>
    </source>
</reference>
<feature type="domain" description="DUF4124" evidence="2">
    <location>
        <begin position="6"/>
        <end position="57"/>
    </location>
</feature>
<feature type="chain" id="PRO_5017707039" evidence="1">
    <location>
        <begin position="18"/>
        <end position="128"/>
    </location>
</feature>
<protein>
    <submittedName>
        <fullName evidence="3">DUF4124 domain-containing protein</fullName>
    </submittedName>
</protein>
<sequence length="128" mass="14687">MKYLLLCFTLISVPAIAQIYQCKTSTGQVFQDKPCAGSKELANKVRKAQSEEQSRKAAYERQQAEYDSRLEPRIGMTSNQAERSKWGYPDTVNKTTTARGVHEQWVYRGAYKSKYLYFENGLLTSIQD</sequence>
<accession>A0A3D2SS85</accession>
<organism evidence="3 4">
    <name type="scientific">Acinetobacter ursingii</name>
    <dbReference type="NCBI Taxonomy" id="108980"/>
    <lineage>
        <taxon>Bacteria</taxon>
        <taxon>Pseudomonadati</taxon>
        <taxon>Pseudomonadota</taxon>
        <taxon>Gammaproteobacteria</taxon>
        <taxon>Moraxellales</taxon>
        <taxon>Moraxellaceae</taxon>
        <taxon>Acinetobacter</taxon>
    </lineage>
</organism>
<comment type="caution">
    <text evidence="3">The sequence shown here is derived from an EMBL/GenBank/DDBJ whole genome shotgun (WGS) entry which is preliminary data.</text>
</comment>
<dbReference type="InterPro" id="IPR025392">
    <property type="entry name" value="DUF4124"/>
</dbReference>
<dbReference type="AlphaFoldDB" id="A0A3D2SS85"/>
<keyword evidence="1" id="KW-0732">Signal</keyword>
<dbReference type="RefSeq" id="WP_049173713.1">
    <property type="nucleotide sequence ID" value="NZ_BKFK01000002.1"/>
</dbReference>
<dbReference type="Proteomes" id="UP000263596">
    <property type="component" value="Unassembled WGS sequence"/>
</dbReference>
<evidence type="ECO:0000259" key="2">
    <source>
        <dbReference type="Pfam" id="PF13511"/>
    </source>
</evidence>
<dbReference type="EMBL" id="DPVE01000326">
    <property type="protein sequence ID" value="HCK31798.1"/>
    <property type="molecule type" value="Genomic_DNA"/>
</dbReference>
<proteinExistence type="predicted"/>
<gene>
    <name evidence="3" type="ORF">DHW29_17645</name>
</gene>
<evidence type="ECO:0000313" key="4">
    <source>
        <dbReference type="Proteomes" id="UP000263596"/>
    </source>
</evidence>
<evidence type="ECO:0000256" key="1">
    <source>
        <dbReference type="SAM" id="SignalP"/>
    </source>
</evidence>
<dbReference type="Pfam" id="PF13511">
    <property type="entry name" value="DUF4124"/>
    <property type="match status" value="1"/>
</dbReference>
<name>A0A3D2SS85_9GAMM</name>